<dbReference type="EMBL" id="LZZI01000032">
    <property type="protein sequence ID" value="OOM61687.1"/>
    <property type="molecule type" value="Genomic_DNA"/>
</dbReference>
<evidence type="ECO:0000313" key="11">
    <source>
        <dbReference type="Proteomes" id="UP000587880"/>
    </source>
</evidence>
<reference evidence="8 11" key="2">
    <citation type="submission" date="2020-04" db="EMBL/GenBank/DDBJ databases">
        <authorList>
            <person name="Hitch T.C.A."/>
            <person name="Wylensek D."/>
            <person name="Clavel T."/>
        </authorList>
    </citation>
    <scope>NUCLEOTIDE SEQUENCE [LARGE SCALE GENOMIC DNA]</scope>
    <source>
        <strain evidence="8 11">WB01_NA02</strain>
    </source>
</reference>
<dbReference type="InterPro" id="IPR052984">
    <property type="entry name" value="UPF0421"/>
</dbReference>
<feature type="transmembrane region" description="Helical" evidence="6">
    <location>
        <begin position="129"/>
        <end position="146"/>
    </location>
</feature>
<reference evidence="9 10" key="1">
    <citation type="submission" date="2016-05" db="EMBL/GenBank/DDBJ databases">
        <title>Microbial solvent formation.</title>
        <authorList>
            <person name="Poehlein A."/>
            <person name="Montoya Solano J.D."/>
            <person name="Flitsch S."/>
            <person name="Krabben P."/>
            <person name="Duerre P."/>
            <person name="Daniel R."/>
        </authorList>
    </citation>
    <scope>NUCLEOTIDE SEQUENCE [LARGE SCALE GENOMIC DNA]</scope>
    <source>
        <strain evidence="9 10">DSM 53</strain>
    </source>
</reference>
<keyword evidence="2" id="KW-1003">Cell membrane</keyword>
<evidence type="ECO:0000256" key="3">
    <source>
        <dbReference type="ARBA" id="ARBA00022692"/>
    </source>
</evidence>
<name>A0A1S8S8L6_CLOBE</name>
<dbReference type="RefSeq" id="WP_077838790.1">
    <property type="nucleotide sequence ID" value="NZ_JABAGD010000025.1"/>
</dbReference>
<evidence type="ECO:0000256" key="2">
    <source>
        <dbReference type="ARBA" id="ARBA00022475"/>
    </source>
</evidence>
<feature type="transmembrane region" description="Helical" evidence="6">
    <location>
        <begin position="12"/>
        <end position="40"/>
    </location>
</feature>
<dbReference type="Pfam" id="PF06081">
    <property type="entry name" value="ArAE_1"/>
    <property type="match status" value="1"/>
</dbReference>
<dbReference type="Proteomes" id="UP000587880">
    <property type="component" value="Unassembled WGS sequence"/>
</dbReference>
<comment type="caution">
    <text evidence="9">The sequence shown here is derived from an EMBL/GenBank/DDBJ whole genome shotgun (WGS) entry which is preliminary data.</text>
</comment>
<dbReference type="InterPro" id="IPR021062">
    <property type="entry name" value="ArAE_1_C"/>
</dbReference>
<dbReference type="Proteomes" id="UP000190973">
    <property type="component" value="Unassembled WGS sequence"/>
</dbReference>
<dbReference type="Pfam" id="PF11728">
    <property type="entry name" value="ArAE_1_C"/>
    <property type="match status" value="1"/>
</dbReference>
<proteinExistence type="predicted"/>
<evidence type="ECO:0000256" key="6">
    <source>
        <dbReference type="SAM" id="Phobius"/>
    </source>
</evidence>
<gene>
    <name evidence="9" type="ORF">CLBCK_21910</name>
    <name evidence="8" type="ORF">HF849_14395</name>
</gene>
<keyword evidence="3 6" id="KW-0812">Transmembrane</keyword>
<feature type="transmembrane region" description="Helical" evidence="6">
    <location>
        <begin position="52"/>
        <end position="73"/>
    </location>
</feature>
<comment type="subcellular location">
    <subcellularLocation>
        <location evidence="1">Cell membrane</location>
        <topology evidence="1">Multi-pass membrane protein</topology>
    </subcellularLocation>
</comment>
<dbReference type="PANTHER" id="PTHR40064:SF1">
    <property type="entry name" value="MEMBRANE PROTEIN"/>
    <property type="match status" value="1"/>
</dbReference>
<feature type="domain" description="Putative aromatic acid exporter C-terminal" evidence="7">
    <location>
        <begin position="147"/>
        <end position="312"/>
    </location>
</feature>
<sequence length="321" mass="37220">MIKYLQSKTLKMALSATIAIIISNYVGLQFGVTSGIIAILSIQDTKKESLLVAGRRIIASALAILLSFMLYLLLGNNPIIFGLFLIIFIQTTIILKIEEGMVVGSVLSTHLLTSTNINISWIINEAQLTVIGIGVAMMFNLYTASLEEQFEKNKERIEDYYRAILSDMAVSLVTQAVPIYEKQISVNVEELVNKSKFMAQIINNNRLFKKNDYYLSYIEMRIIQLDTMKRMKRHFSRFYMTYDQTRILSEFTNEVAMNLKEDNDCVELINKLNLLRKDYEKMDLPKNRNEFENRALLFQFLNDLEDFLVIKKEFKESFQNR</sequence>
<evidence type="ECO:0000256" key="5">
    <source>
        <dbReference type="ARBA" id="ARBA00023136"/>
    </source>
</evidence>
<dbReference type="AlphaFoldDB" id="A0A1S8S8L6"/>
<protein>
    <submittedName>
        <fullName evidence="8">Aromatic acid exporter family protein</fullName>
    </submittedName>
</protein>
<dbReference type="EMBL" id="JABAGD010000025">
    <property type="protein sequence ID" value="NMF05917.1"/>
    <property type="molecule type" value="Genomic_DNA"/>
</dbReference>
<organism evidence="9 10">
    <name type="scientific">Clostridium beijerinckii</name>
    <name type="common">Clostridium MP</name>
    <dbReference type="NCBI Taxonomy" id="1520"/>
    <lineage>
        <taxon>Bacteria</taxon>
        <taxon>Bacillati</taxon>
        <taxon>Bacillota</taxon>
        <taxon>Clostridia</taxon>
        <taxon>Eubacteriales</taxon>
        <taxon>Clostridiaceae</taxon>
        <taxon>Clostridium</taxon>
    </lineage>
</organism>
<evidence type="ECO:0000256" key="1">
    <source>
        <dbReference type="ARBA" id="ARBA00004651"/>
    </source>
</evidence>
<evidence type="ECO:0000313" key="10">
    <source>
        <dbReference type="Proteomes" id="UP000190973"/>
    </source>
</evidence>
<evidence type="ECO:0000259" key="7">
    <source>
        <dbReference type="Pfam" id="PF11728"/>
    </source>
</evidence>
<evidence type="ECO:0000256" key="4">
    <source>
        <dbReference type="ARBA" id="ARBA00022989"/>
    </source>
</evidence>
<evidence type="ECO:0000313" key="9">
    <source>
        <dbReference type="EMBL" id="OOM61687.1"/>
    </source>
</evidence>
<keyword evidence="4 6" id="KW-1133">Transmembrane helix</keyword>
<keyword evidence="5 6" id="KW-0472">Membrane</keyword>
<dbReference type="Gene3D" id="1.20.120.940">
    <property type="entry name" value="Putative aromatic acid exporter, C-terminal domain"/>
    <property type="match status" value="1"/>
</dbReference>
<dbReference type="PANTHER" id="PTHR40064">
    <property type="entry name" value="MEMBRANE PROTEIN-RELATED"/>
    <property type="match status" value="1"/>
</dbReference>
<accession>A0A1S8S8L6</accession>
<evidence type="ECO:0000313" key="8">
    <source>
        <dbReference type="EMBL" id="NMF05917.1"/>
    </source>
</evidence>
<dbReference type="GO" id="GO:0005886">
    <property type="term" value="C:plasma membrane"/>
    <property type="evidence" value="ECO:0007669"/>
    <property type="project" value="UniProtKB-SubCell"/>
</dbReference>
<feature type="transmembrane region" description="Helical" evidence="6">
    <location>
        <begin position="79"/>
        <end position="95"/>
    </location>
</feature>
<dbReference type="InterPro" id="IPR038323">
    <property type="entry name" value="ArAE_1_C_sf"/>
</dbReference>
<dbReference type="InterPro" id="IPR010343">
    <property type="entry name" value="ArAE_1"/>
</dbReference>